<evidence type="ECO:0000313" key="2">
    <source>
        <dbReference type="EMBL" id="KUJ14586.1"/>
    </source>
</evidence>
<dbReference type="AlphaFoldDB" id="A0A194X328"/>
<feature type="signal peptide" evidence="1">
    <location>
        <begin position="1"/>
        <end position="18"/>
    </location>
</feature>
<gene>
    <name evidence="2" type="ORF">LY89DRAFT_650489</name>
</gene>
<protein>
    <recommendedName>
        <fullName evidence="4">Sexual development protein</fullName>
    </recommendedName>
</protein>
<feature type="chain" id="PRO_5008267778" description="Sexual development protein" evidence="1">
    <location>
        <begin position="19"/>
        <end position="345"/>
    </location>
</feature>
<evidence type="ECO:0000256" key="1">
    <source>
        <dbReference type="SAM" id="SignalP"/>
    </source>
</evidence>
<keyword evidence="3" id="KW-1185">Reference proteome</keyword>
<proteinExistence type="predicted"/>
<dbReference type="Pfam" id="PF13668">
    <property type="entry name" value="Ferritin_2"/>
    <property type="match status" value="1"/>
</dbReference>
<dbReference type="InParanoid" id="A0A194X328"/>
<evidence type="ECO:0008006" key="4">
    <source>
        <dbReference type="Google" id="ProtNLM"/>
    </source>
</evidence>
<dbReference type="Proteomes" id="UP000070700">
    <property type="component" value="Unassembled WGS sequence"/>
</dbReference>
<reference evidence="2 3" key="1">
    <citation type="submission" date="2015-10" db="EMBL/GenBank/DDBJ databases">
        <title>Full genome of DAOMC 229536 Phialocephala scopiformis, a fungal endophyte of spruce producing the potent anti-insectan compound rugulosin.</title>
        <authorList>
            <consortium name="DOE Joint Genome Institute"/>
            <person name="Walker A.K."/>
            <person name="Frasz S.L."/>
            <person name="Seifert K.A."/>
            <person name="Miller J.D."/>
            <person name="Mondo S.J."/>
            <person name="Labutti K."/>
            <person name="Lipzen A."/>
            <person name="Dockter R."/>
            <person name="Kennedy M."/>
            <person name="Grigoriev I.V."/>
            <person name="Spatafora J.W."/>
        </authorList>
    </citation>
    <scope>NUCLEOTIDE SEQUENCE [LARGE SCALE GENOMIC DNA]</scope>
    <source>
        <strain evidence="2 3">CBS 120377</strain>
    </source>
</reference>
<dbReference type="RefSeq" id="XP_018068941.1">
    <property type="nucleotide sequence ID" value="XM_018212110.1"/>
</dbReference>
<keyword evidence="1" id="KW-0732">Signal</keyword>
<organism evidence="2 3">
    <name type="scientific">Mollisia scopiformis</name>
    <name type="common">Conifer needle endophyte fungus</name>
    <name type="synonym">Phialocephala scopiformis</name>
    <dbReference type="NCBI Taxonomy" id="149040"/>
    <lineage>
        <taxon>Eukaryota</taxon>
        <taxon>Fungi</taxon>
        <taxon>Dikarya</taxon>
        <taxon>Ascomycota</taxon>
        <taxon>Pezizomycotina</taxon>
        <taxon>Leotiomycetes</taxon>
        <taxon>Helotiales</taxon>
        <taxon>Mollisiaceae</taxon>
        <taxon>Mollisia</taxon>
    </lineage>
</organism>
<name>A0A194X328_MOLSC</name>
<dbReference type="KEGG" id="psco:LY89DRAFT_650489"/>
<dbReference type="EMBL" id="KQ947420">
    <property type="protein sequence ID" value="KUJ14586.1"/>
    <property type="molecule type" value="Genomic_DNA"/>
</dbReference>
<dbReference type="GeneID" id="28821836"/>
<evidence type="ECO:0000313" key="3">
    <source>
        <dbReference type="Proteomes" id="UP000070700"/>
    </source>
</evidence>
<dbReference type="OrthoDB" id="5293813at2759"/>
<accession>A0A194X328</accession>
<sequence>MRLSTFVLASTAANLAIAAPLSYPLPNGFPNLNATALAEVYKLAGGTLPNGALPTQLTAGATQTLQLIAANELFEVAYFTELVNNITNKVPGYENADSYALKTLTAIVNQEQIHVLAANGVLANANQTNIQPCQYQFPVSDFDSAIALAETFTEVVLGVLPLAQMAFGVDGGDETGLIPVIGSIIGQEAEQNGYYRAFQKKIASAAPLLTGGAPQFAYTAISQFIVPGSCPNIDVIGLTAFPALTVETTPKAENSTQLFSVNGTVSAANASIAYLSGQNLPVTVPITNVNTEGGKTYFFAEFPYEAGFARGLTIGALVSGSSPTFNSSADVATATLYGPALIEID</sequence>